<name>A0ABR1QGV8_9PEZI</name>
<comment type="caution">
    <text evidence="1">The sequence shown here is derived from an EMBL/GenBank/DDBJ whole genome shotgun (WGS) entry which is preliminary data.</text>
</comment>
<reference evidence="1 2" key="1">
    <citation type="submission" date="2023-01" db="EMBL/GenBank/DDBJ databases">
        <title>Analysis of 21 Apiospora genomes using comparative genomics revels a genus with tremendous synthesis potential of carbohydrate active enzymes and secondary metabolites.</title>
        <authorList>
            <person name="Sorensen T."/>
        </authorList>
    </citation>
    <scope>NUCLEOTIDE SEQUENCE [LARGE SCALE GENOMIC DNA]</scope>
    <source>
        <strain evidence="1 2">CBS 24483</strain>
    </source>
</reference>
<dbReference type="Proteomes" id="UP001391051">
    <property type="component" value="Unassembled WGS sequence"/>
</dbReference>
<evidence type="ECO:0000313" key="1">
    <source>
        <dbReference type="EMBL" id="KAK7955981.1"/>
    </source>
</evidence>
<protein>
    <submittedName>
        <fullName evidence="1">Uncharacterized protein</fullName>
    </submittedName>
</protein>
<sequence length="65" mass="7393">MLARQRAQESVVAPSGMSDPHLLQREAALYLRNLLFWASQCRSLHHLQFFVVPSRGLKPHLAQSP</sequence>
<dbReference type="EMBL" id="JAQQWE010000004">
    <property type="protein sequence ID" value="KAK7955981.1"/>
    <property type="molecule type" value="Genomic_DNA"/>
</dbReference>
<organism evidence="1 2">
    <name type="scientific">Apiospora aurea</name>
    <dbReference type="NCBI Taxonomy" id="335848"/>
    <lineage>
        <taxon>Eukaryota</taxon>
        <taxon>Fungi</taxon>
        <taxon>Dikarya</taxon>
        <taxon>Ascomycota</taxon>
        <taxon>Pezizomycotina</taxon>
        <taxon>Sordariomycetes</taxon>
        <taxon>Xylariomycetidae</taxon>
        <taxon>Amphisphaeriales</taxon>
        <taxon>Apiosporaceae</taxon>
        <taxon>Apiospora</taxon>
    </lineage>
</organism>
<evidence type="ECO:0000313" key="2">
    <source>
        <dbReference type="Proteomes" id="UP001391051"/>
    </source>
</evidence>
<keyword evidence="2" id="KW-1185">Reference proteome</keyword>
<proteinExistence type="predicted"/>
<accession>A0ABR1QGV8</accession>
<gene>
    <name evidence="1" type="ORF">PG986_005203</name>
</gene>
<dbReference type="GeneID" id="92074487"/>
<dbReference type="RefSeq" id="XP_066701287.1">
    <property type="nucleotide sequence ID" value="XM_066841425.1"/>
</dbReference>